<accession>A0AAN7ZCR9</accession>
<reference evidence="2 3" key="1">
    <citation type="submission" date="2023-10" db="EMBL/GenBank/DDBJ databases">
        <title>Draft genome sequence of Xylaria bambusicola isolate GMP-LS, the root and basal stem rot pathogen of sugarcane in Indonesia.</title>
        <authorList>
            <person name="Selvaraj P."/>
            <person name="Muralishankar V."/>
            <person name="Muruganantham S."/>
            <person name="Sp S."/>
            <person name="Haryani S."/>
            <person name="Lau K.J.X."/>
            <person name="Naqvi N.I."/>
        </authorList>
    </citation>
    <scope>NUCLEOTIDE SEQUENCE [LARGE SCALE GENOMIC DNA]</scope>
    <source>
        <strain evidence="2">GMP-LS</strain>
    </source>
</reference>
<comment type="caution">
    <text evidence="2">The sequence shown here is derived from an EMBL/GenBank/DDBJ whole genome shotgun (WGS) entry which is preliminary data.</text>
</comment>
<dbReference type="AlphaFoldDB" id="A0AAN7ZCR9"/>
<evidence type="ECO:0000313" key="2">
    <source>
        <dbReference type="EMBL" id="KAK5635061.1"/>
    </source>
</evidence>
<evidence type="ECO:0000256" key="1">
    <source>
        <dbReference type="SAM" id="MobiDB-lite"/>
    </source>
</evidence>
<keyword evidence="3" id="KW-1185">Reference proteome</keyword>
<dbReference type="Proteomes" id="UP001305414">
    <property type="component" value="Unassembled WGS sequence"/>
</dbReference>
<feature type="region of interest" description="Disordered" evidence="1">
    <location>
        <begin position="1"/>
        <end position="31"/>
    </location>
</feature>
<evidence type="ECO:0000313" key="3">
    <source>
        <dbReference type="Proteomes" id="UP001305414"/>
    </source>
</evidence>
<sequence length="98" mass="11308">MPHTPIMVPSQGQRPHLGDFSNRNQLRGPSLNINLSNQAREDLIRYRGGIPNRRPSRFSHEYRIDPDNLESAIIKFMQSCHCDTVSKLVFIGFEMRAE</sequence>
<organism evidence="2 3">
    <name type="scientific">Xylaria bambusicola</name>
    <dbReference type="NCBI Taxonomy" id="326684"/>
    <lineage>
        <taxon>Eukaryota</taxon>
        <taxon>Fungi</taxon>
        <taxon>Dikarya</taxon>
        <taxon>Ascomycota</taxon>
        <taxon>Pezizomycotina</taxon>
        <taxon>Sordariomycetes</taxon>
        <taxon>Xylariomycetidae</taxon>
        <taxon>Xylariales</taxon>
        <taxon>Xylariaceae</taxon>
        <taxon>Xylaria</taxon>
    </lineage>
</organism>
<feature type="compositionally biased region" description="Polar residues" evidence="1">
    <location>
        <begin position="21"/>
        <end position="31"/>
    </location>
</feature>
<dbReference type="EMBL" id="JAWHQM010000047">
    <property type="protein sequence ID" value="KAK5635061.1"/>
    <property type="molecule type" value="Genomic_DNA"/>
</dbReference>
<gene>
    <name evidence="2" type="ORF">RRF57_010773</name>
</gene>
<protein>
    <submittedName>
        <fullName evidence="2">Uncharacterized protein</fullName>
    </submittedName>
</protein>
<proteinExistence type="predicted"/>
<name>A0AAN7ZCR9_9PEZI</name>